<comment type="subcellular location">
    <subcellularLocation>
        <location evidence="2">Endoplasmic reticulum membrane</location>
        <topology evidence="2">Multi-pass membrane protein</topology>
    </subcellularLocation>
</comment>
<dbReference type="GO" id="GO:0006487">
    <property type="term" value="P:protein N-linked glycosylation"/>
    <property type="evidence" value="ECO:0007669"/>
    <property type="project" value="TreeGrafter"/>
</dbReference>
<feature type="compositionally biased region" description="Acidic residues" evidence="12">
    <location>
        <begin position="250"/>
        <end position="262"/>
    </location>
</feature>
<evidence type="ECO:0000259" key="17">
    <source>
        <dbReference type="Pfam" id="PF25147"/>
    </source>
</evidence>
<proteinExistence type="inferred from homology"/>
<evidence type="ECO:0000256" key="10">
    <source>
        <dbReference type="ARBA" id="ARBA00030078"/>
    </source>
</evidence>
<evidence type="ECO:0000256" key="12">
    <source>
        <dbReference type="SAM" id="MobiDB-lite"/>
    </source>
</evidence>
<dbReference type="PANTHER" id="PTHR12640">
    <property type="entry name" value="RIBOPHORIN II"/>
    <property type="match status" value="1"/>
</dbReference>
<dbReference type="Proteomes" id="UP001146793">
    <property type="component" value="Unassembled WGS sequence"/>
</dbReference>
<dbReference type="GO" id="GO:0008250">
    <property type="term" value="C:oligosaccharyltransferase complex"/>
    <property type="evidence" value="ECO:0007669"/>
    <property type="project" value="InterPro"/>
</dbReference>
<dbReference type="EMBL" id="JANTQA010000047">
    <property type="protein sequence ID" value="KAJ3433394.1"/>
    <property type="molecule type" value="Genomic_DNA"/>
</dbReference>
<keyword evidence="7" id="KW-0256">Endoplasmic reticulum</keyword>
<evidence type="ECO:0000259" key="15">
    <source>
        <dbReference type="Pfam" id="PF23860"/>
    </source>
</evidence>
<keyword evidence="5 13" id="KW-0812">Transmembrane</keyword>
<reference evidence="18" key="1">
    <citation type="submission" date="2022-08" db="EMBL/GenBank/DDBJ databases">
        <title>Novel sulphate-reducing endosymbionts in the free-living metamonad Anaeramoeba.</title>
        <authorList>
            <person name="Jerlstrom-Hultqvist J."/>
            <person name="Cepicka I."/>
            <person name="Gallot-Lavallee L."/>
            <person name="Salas-Leiva D."/>
            <person name="Curtis B.A."/>
            <person name="Zahonova K."/>
            <person name="Pipaliya S."/>
            <person name="Dacks J."/>
            <person name="Roger A.J."/>
        </authorList>
    </citation>
    <scope>NUCLEOTIDE SEQUENCE</scope>
    <source>
        <strain evidence="18">Busselton2</strain>
    </source>
</reference>
<evidence type="ECO:0000313" key="18">
    <source>
        <dbReference type="EMBL" id="KAJ3433394.1"/>
    </source>
</evidence>
<evidence type="ECO:0000256" key="14">
    <source>
        <dbReference type="SAM" id="SignalP"/>
    </source>
</evidence>
<evidence type="ECO:0000256" key="8">
    <source>
        <dbReference type="ARBA" id="ARBA00022989"/>
    </source>
</evidence>
<feature type="domain" description="Ribophorin II second" evidence="16">
    <location>
        <begin position="407"/>
        <end position="494"/>
    </location>
</feature>
<feature type="transmembrane region" description="Helical" evidence="13">
    <location>
        <begin position="748"/>
        <end position="773"/>
    </location>
</feature>
<evidence type="ECO:0000256" key="4">
    <source>
        <dbReference type="ARBA" id="ARBA00009038"/>
    </source>
</evidence>
<keyword evidence="8 13" id="KW-1133">Transmembrane helix</keyword>
<name>A0AAV7YV60_9EUKA</name>
<dbReference type="PANTHER" id="PTHR12640:SF0">
    <property type="entry name" value="DOLICHYL-DIPHOSPHOOLIGOSACCHARIDE--PROTEIN GLYCOSYLTRANSFERASE SUBUNIT 2"/>
    <property type="match status" value="1"/>
</dbReference>
<evidence type="ECO:0000256" key="6">
    <source>
        <dbReference type="ARBA" id="ARBA00022729"/>
    </source>
</evidence>
<evidence type="ECO:0000256" key="5">
    <source>
        <dbReference type="ARBA" id="ARBA00022692"/>
    </source>
</evidence>
<dbReference type="Pfam" id="PF25147">
    <property type="entry name" value="Ribophorin_II_C"/>
    <property type="match status" value="1"/>
</dbReference>
<comment type="pathway">
    <text evidence="3">Protein modification; protein glycosylation.</text>
</comment>
<dbReference type="InterPro" id="IPR055374">
    <property type="entry name" value="Ribophorin_II_3rd"/>
</dbReference>
<feature type="transmembrane region" description="Helical" evidence="13">
    <location>
        <begin position="779"/>
        <end position="798"/>
    </location>
</feature>
<dbReference type="InterPro" id="IPR056790">
    <property type="entry name" value="Ribophorin_II_C"/>
</dbReference>
<dbReference type="Pfam" id="PF23860">
    <property type="entry name" value="Ribophorin_II_3rd"/>
    <property type="match status" value="1"/>
</dbReference>
<keyword evidence="9 13" id="KW-0472">Membrane</keyword>
<protein>
    <recommendedName>
        <fullName evidence="11">Ribophorin II</fullName>
    </recommendedName>
    <alternativeName>
        <fullName evidence="10">Ribophorin-2</fullName>
    </alternativeName>
</protein>
<feature type="domain" description="Ribophorin II third" evidence="15">
    <location>
        <begin position="588"/>
        <end position="665"/>
    </location>
</feature>
<dbReference type="Pfam" id="PF23861">
    <property type="entry name" value="Ribophorin_II_2nd"/>
    <property type="match status" value="1"/>
</dbReference>
<evidence type="ECO:0000256" key="2">
    <source>
        <dbReference type="ARBA" id="ARBA00004477"/>
    </source>
</evidence>
<organism evidence="18 19">
    <name type="scientific">Anaeramoeba flamelloides</name>
    <dbReference type="NCBI Taxonomy" id="1746091"/>
    <lineage>
        <taxon>Eukaryota</taxon>
        <taxon>Metamonada</taxon>
        <taxon>Anaeramoebidae</taxon>
        <taxon>Anaeramoeba</taxon>
    </lineage>
</organism>
<evidence type="ECO:0000256" key="7">
    <source>
        <dbReference type="ARBA" id="ARBA00022824"/>
    </source>
</evidence>
<dbReference type="InterPro" id="IPR008814">
    <property type="entry name" value="Swp1"/>
</dbReference>
<accession>A0AAV7YV60</accession>
<dbReference type="InterPro" id="IPR055375">
    <property type="entry name" value="Ribophorin_II_2nd"/>
</dbReference>
<evidence type="ECO:0000259" key="16">
    <source>
        <dbReference type="Pfam" id="PF23861"/>
    </source>
</evidence>
<comment type="function">
    <text evidence="1">Subunit of the oligosaccharyl transferase (OST) complex that catalyzes the initial transfer of a defined glycan (Glc(3)Man(9)GlcNAc(2) in eukaryotes) from the lipid carrier dolichol-pyrophosphate to an asparagine residue within an Asn-X-Ser/Thr consensus motif in nascent polypeptide chains, the first step in protein N-glycosylation. N-glycosylation occurs cotranslationally and the complex associates with the Sec61 complex at the channel-forming translocon complex that mediates protein translocation across the endoplasmic reticulum (ER). All subunits are required for a maximal enzyme activity.</text>
</comment>
<evidence type="ECO:0000256" key="3">
    <source>
        <dbReference type="ARBA" id="ARBA00004922"/>
    </source>
</evidence>
<evidence type="ECO:0000256" key="13">
    <source>
        <dbReference type="SAM" id="Phobius"/>
    </source>
</evidence>
<sequence length="803" mass="91643">MNSKNILFLSIFLFFILSTNINCSTQGLNKIITSDEQKKLIETFEKTLSSKDFKKENFQSLLQSSVGYQLLSGSYIWSKIQKEDLCQEIKTFFEDFSPNSEEQYESQKAIWTTLNSLQSGSIIYNELQCHTKKKNNKINKLSPAIKELLLKSINGKSSRNIYLGGQTFFELEKTKIFNEKETDEFRKATLKSFAKMLALLEEDDPEVEFSQYILELAVLVVENYDSETSYQALADDDNDIIDESDKTESESESEDDEEEYESLEGYLEMTIEELLENVLELIPDVANLLVENDGQVTQSFFNDESGKPDLEITSRVLRTFVKLKKLSIKLNKDEEEEEEEEDEDEDDEEIFTEEDLIGLAEFLFSRKSTQDISAAYNVITGLKSLDEDRVFKKLICITADKEELSIKQKSKKNAMNLLVSDLFGKALPADNIEVFLSRFSPVSKPEQSLTSHFLINQDRKSGQYAADLLAYRPSIGFYNLEVRVSYKPPKAGTANKKLRPFKPVDVTILTKIVGPVKVSDLEIVVKQPKSQGGSVLTRNKIKYPETLNSAKKDIVVNRDNVLSISFRVIAGQPSKSSKKQKAGFQQSINNLIETHQAMIKITDLETGIERYFLAMQKTKKYQCTIDINSNDGNMDFSSGKYNLELIIGNFFFEKSIQWNFAQIKINFGDLSEGEQKILDLSIENQKIHPDFLIKDEIKHIFNPDPKRPPKVVSNAFTGIMLIPFLLLIILLYIVGFNLKSFPSLKNPIAVITNLTFIASLAFIVLLFLAYFFKLTMFKTLFYLLIISIISSVSGYFTLRNLDK</sequence>
<feature type="compositionally biased region" description="Acidic residues" evidence="12">
    <location>
        <begin position="333"/>
        <end position="350"/>
    </location>
</feature>
<dbReference type="AlphaFoldDB" id="A0AAV7YV60"/>
<feature type="domain" description="Ribophorin II C-terminal" evidence="17">
    <location>
        <begin position="701"/>
        <end position="801"/>
    </location>
</feature>
<feature type="region of interest" description="Disordered" evidence="12">
    <location>
        <begin position="232"/>
        <end position="262"/>
    </location>
</feature>
<feature type="chain" id="PRO_5044023699" description="Ribophorin II" evidence="14">
    <location>
        <begin position="24"/>
        <end position="803"/>
    </location>
</feature>
<evidence type="ECO:0000313" key="19">
    <source>
        <dbReference type="Proteomes" id="UP001146793"/>
    </source>
</evidence>
<feature type="signal peptide" evidence="14">
    <location>
        <begin position="1"/>
        <end position="23"/>
    </location>
</feature>
<gene>
    <name evidence="18" type="ORF">M0812_22352</name>
</gene>
<feature type="transmembrane region" description="Helical" evidence="13">
    <location>
        <begin position="715"/>
        <end position="736"/>
    </location>
</feature>
<comment type="caution">
    <text evidence="18">The sequence shown here is derived from an EMBL/GenBank/DDBJ whole genome shotgun (WGS) entry which is preliminary data.</text>
</comment>
<feature type="region of interest" description="Disordered" evidence="12">
    <location>
        <begin position="331"/>
        <end position="350"/>
    </location>
</feature>
<comment type="similarity">
    <text evidence="4">Belongs to the SWP1 family.</text>
</comment>
<evidence type="ECO:0000256" key="1">
    <source>
        <dbReference type="ARBA" id="ARBA00002791"/>
    </source>
</evidence>
<keyword evidence="6 14" id="KW-0732">Signal</keyword>
<evidence type="ECO:0000256" key="9">
    <source>
        <dbReference type="ARBA" id="ARBA00023136"/>
    </source>
</evidence>
<evidence type="ECO:0000256" key="11">
    <source>
        <dbReference type="ARBA" id="ARBA00032139"/>
    </source>
</evidence>